<dbReference type="InterPro" id="IPR039426">
    <property type="entry name" value="TonB-dep_rcpt-like"/>
</dbReference>
<evidence type="ECO:0000256" key="7">
    <source>
        <dbReference type="ARBA" id="ARBA00023065"/>
    </source>
</evidence>
<dbReference type="EMBL" id="CP096040">
    <property type="protein sequence ID" value="USQ98076.1"/>
    <property type="molecule type" value="Genomic_DNA"/>
</dbReference>
<evidence type="ECO:0000313" key="17">
    <source>
        <dbReference type="Proteomes" id="UP001057520"/>
    </source>
</evidence>
<keyword evidence="8 12" id="KW-0798">TonB box</keyword>
<evidence type="ECO:0000256" key="6">
    <source>
        <dbReference type="ARBA" id="ARBA00023004"/>
    </source>
</evidence>
<evidence type="ECO:0000256" key="12">
    <source>
        <dbReference type="RuleBase" id="RU003357"/>
    </source>
</evidence>
<accession>A0ABY5A1R5</accession>
<organism evidence="16 17">
    <name type="scientific">Caulobacter segnis</name>
    <dbReference type="NCBI Taxonomy" id="88688"/>
    <lineage>
        <taxon>Bacteria</taxon>
        <taxon>Pseudomonadati</taxon>
        <taxon>Pseudomonadota</taxon>
        <taxon>Alphaproteobacteria</taxon>
        <taxon>Caulobacterales</taxon>
        <taxon>Caulobacteraceae</taxon>
        <taxon>Caulobacter</taxon>
    </lineage>
</organism>
<keyword evidence="7" id="KW-0406">Ion transport</keyword>
<evidence type="ECO:0000256" key="5">
    <source>
        <dbReference type="ARBA" id="ARBA00022692"/>
    </source>
</evidence>
<comment type="similarity">
    <text evidence="11 12">Belongs to the TonB-dependent receptor family.</text>
</comment>
<dbReference type="CDD" id="cd01347">
    <property type="entry name" value="ligand_gated_channel"/>
    <property type="match status" value="1"/>
</dbReference>
<dbReference type="Pfam" id="PF07715">
    <property type="entry name" value="Plug"/>
    <property type="match status" value="1"/>
</dbReference>
<evidence type="ECO:0000256" key="10">
    <source>
        <dbReference type="ARBA" id="ARBA00023237"/>
    </source>
</evidence>
<evidence type="ECO:0000256" key="3">
    <source>
        <dbReference type="ARBA" id="ARBA00022452"/>
    </source>
</evidence>
<sequence>MKRRELIRHASMLSMAAALGAGLLPTQTLAQDHSNPARSAGQSATTLEEVVVTAEKRAEGLQNIPIAITAVSGATLQKAGIREVGDLVQLTPSLQFGTRSTNVFIALRGIGQAGQDIGSQSGVTVSLDGVPLLNHFMMNPAFFDVERVEVLRGPQGTIAGRNATGGAINIHSRTPTEDPSGELAVTLGNYDRTSVRGFVNGPLSSTVFGRLAFQTDRADGWLKNAYLGRRNDDTDLTQLRGTLLFKPSDGFSVRALAEYTRDRGDPSFALLLGRAVPTIPTPDELPGYAYPRNDINNLTAYYNEPNRRDVQDFRTSILATWVVSPDLTITSTTGFIHHDIDLQDIDNDGTPAPSSKFDLIGLYAKQMTQEFTATATLSERADLIGGLFYMHGESSEPLYLSTATVKNSLVLLPSEELNSYAAYAQLRYRLTDTLRATVGGRYTSDRKDYDLNAVSSRIVKSAKDTWNAFTPRFVLDYAPSEQALVYASVSRGFKSGGFNTLGDVNQPVNFFDPEYVWNYELGTKATLFDKRLRFGLTAFYADYTNLQASIFRINEATGVRFPKVENSPTAKIKGVEFEFEAAPVRGLRFTGSATRLDATYGKFCNNDPLYATAPTDPGCVGATLSDGKPLPPGAKDLSGNRLTQAPKWQASLSGEYSFPISGDLQVTARADYKWQSRVYFDFYNNPLNAERSYGLLNASVAVATADRDWSLSGWVRNAADKRYVTQSNTRVAANPSRIGSIGTPRMYGVTLSRQF</sequence>
<dbReference type="Pfam" id="PF00593">
    <property type="entry name" value="TonB_dep_Rec_b-barrel"/>
    <property type="match status" value="1"/>
</dbReference>
<dbReference type="InterPro" id="IPR000531">
    <property type="entry name" value="Beta-barrel_TonB"/>
</dbReference>
<keyword evidence="6" id="KW-0408">Iron</keyword>
<reference evidence="16 17" key="1">
    <citation type="submission" date="2022-04" db="EMBL/GenBank/DDBJ databases">
        <title>Genome sequence of soybean root-associated Caulobacter segnis RL271.</title>
        <authorList>
            <person name="Longley R."/>
            <person name="Bonito G."/>
            <person name="Trigodet F."/>
            <person name="Crosson S."/>
            <person name="Fiebig A."/>
        </authorList>
    </citation>
    <scope>NUCLEOTIDE SEQUENCE [LARGE SCALE GENOMIC DNA]</scope>
    <source>
        <strain evidence="16 17">RL271</strain>
    </source>
</reference>
<feature type="domain" description="TonB-dependent receptor-like beta-barrel" evidence="14">
    <location>
        <begin position="248"/>
        <end position="717"/>
    </location>
</feature>
<keyword evidence="9 11" id="KW-0472">Membrane</keyword>
<keyword evidence="16" id="KW-0675">Receptor</keyword>
<evidence type="ECO:0000256" key="9">
    <source>
        <dbReference type="ARBA" id="ARBA00023136"/>
    </source>
</evidence>
<evidence type="ECO:0000313" key="16">
    <source>
        <dbReference type="EMBL" id="USQ98076.1"/>
    </source>
</evidence>
<keyword evidence="10 11" id="KW-0998">Cell outer membrane</keyword>
<dbReference type="InterPro" id="IPR036942">
    <property type="entry name" value="Beta-barrel_TonB_sf"/>
</dbReference>
<feature type="signal peptide" evidence="13">
    <location>
        <begin position="1"/>
        <end position="30"/>
    </location>
</feature>
<evidence type="ECO:0000256" key="11">
    <source>
        <dbReference type="PROSITE-ProRule" id="PRU01360"/>
    </source>
</evidence>
<evidence type="ECO:0000256" key="4">
    <source>
        <dbReference type="ARBA" id="ARBA00022496"/>
    </source>
</evidence>
<name>A0ABY5A1R5_9CAUL</name>
<keyword evidence="3 11" id="KW-1134">Transmembrane beta strand</keyword>
<dbReference type="SUPFAM" id="SSF56935">
    <property type="entry name" value="Porins"/>
    <property type="match status" value="1"/>
</dbReference>
<protein>
    <submittedName>
        <fullName evidence="16">TonB-dependent receptor</fullName>
    </submittedName>
</protein>
<keyword evidence="2 11" id="KW-0813">Transport</keyword>
<dbReference type="Gene3D" id="2.40.170.20">
    <property type="entry name" value="TonB-dependent receptor, beta-barrel domain"/>
    <property type="match status" value="1"/>
</dbReference>
<keyword evidence="17" id="KW-1185">Reference proteome</keyword>
<feature type="domain" description="TonB-dependent receptor plug" evidence="15">
    <location>
        <begin position="62"/>
        <end position="167"/>
    </location>
</feature>
<keyword evidence="5 11" id="KW-0812">Transmembrane</keyword>
<dbReference type="InterPro" id="IPR012910">
    <property type="entry name" value="Plug_dom"/>
</dbReference>
<proteinExistence type="inferred from homology"/>
<evidence type="ECO:0000256" key="8">
    <source>
        <dbReference type="ARBA" id="ARBA00023077"/>
    </source>
</evidence>
<feature type="chain" id="PRO_5045150088" evidence="13">
    <location>
        <begin position="31"/>
        <end position="755"/>
    </location>
</feature>
<keyword evidence="13" id="KW-0732">Signal</keyword>
<dbReference type="Proteomes" id="UP001057520">
    <property type="component" value="Chromosome"/>
</dbReference>
<evidence type="ECO:0000259" key="15">
    <source>
        <dbReference type="Pfam" id="PF07715"/>
    </source>
</evidence>
<gene>
    <name evidence="16" type="ORF">MZV50_11265</name>
</gene>
<dbReference type="PANTHER" id="PTHR32552:SF81">
    <property type="entry name" value="TONB-DEPENDENT OUTER MEMBRANE RECEPTOR"/>
    <property type="match status" value="1"/>
</dbReference>
<dbReference type="PROSITE" id="PS52016">
    <property type="entry name" value="TONB_DEPENDENT_REC_3"/>
    <property type="match status" value="1"/>
</dbReference>
<comment type="subcellular location">
    <subcellularLocation>
        <location evidence="1 11">Cell outer membrane</location>
        <topology evidence="1 11">Multi-pass membrane protein</topology>
    </subcellularLocation>
</comment>
<keyword evidence="4" id="KW-0410">Iron transport</keyword>
<evidence type="ECO:0000259" key="14">
    <source>
        <dbReference type="Pfam" id="PF00593"/>
    </source>
</evidence>
<dbReference type="PANTHER" id="PTHR32552">
    <property type="entry name" value="FERRICHROME IRON RECEPTOR-RELATED"/>
    <property type="match status" value="1"/>
</dbReference>
<evidence type="ECO:0000256" key="2">
    <source>
        <dbReference type="ARBA" id="ARBA00022448"/>
    </source>
</evidence>
<evidence type="ECO:0000256" key="1">
    <source>
        <dbReference type="ARBA" id="ARBA00004571"/>
    </source>
</evidence>
<evidence type="ECO:0000256" key="13">
    <source>
        <dbReference type="SAM" id="SignalP"/>
    </source>
</evidence>